<sequence>MHHAVQGFSGAETWDKFKKALLRSRLIQKSYDNPMKKHCACKIYGEIGHTEEGHNDGCHHCEENHSSEECPTSQVTCFFCEGTTHYLAQCDIYPKVQQVVKQQKEAMKETLKKKIIEEPVMKENLEDPDRQGLTRFFSNACYSCGEEGHYSQDCTKESHKYLGNFPTEKLEFDPHEMEELTRTKNSGKKRKYTRKSQIFADKDVSHISCFKCNTLGHYANMCPTRKRETRGAKNKHQEASR</sequence>
<evidence type="ECO:0000259" key="2">
    <source>
        <dbReference type="PROSITE" id="PS50158"/>
    </source>
</evidence>
<feature type="domain" description="CCHC-type" evidence="2">
    <location>
        <begin position="141"/>
        <end position="156"/>
    </location>
</feature>
<reference evidence="3" key="2">
    <citation type="submission" date="2020-10" db="EMBL/GenBank/DDBJ databases">
        <authorList>
            <person name="Scholz U."/>
            <person name="Mascher M."/>
            <person name="Fiebig A."/>
        </authorList>
    </citation>
    <scope>NUCLEOTIDE SEQUENCE [LARGE SCALE GENOMIC DNA]</scope>
    <source>
        <strain evidence="3">cv. Morex</strain>
    </source>
</reference>
<dbReference type="Gramene" id="HORVU.MOREX.r3.1HG0026230.1">
    <property type="protein sequence ID" value="HORVU.MOREX.r3.1HG0026230.1.CDS1"/>
    <property type="gene ID" value="HORVU.MOREX.r3.1HG0026230"/>
</dbReference>
<reference evidence="3" key="3">
    <citation type="submission" date="2022-01" db="UniProtKB">
        <authorList>
            <consortium name="EnsemblPlants"/>
        </authorList>
    </citation>
    <scope>IDENTIFICATION</scope>
    <source>
        <strain evidence="3">subsp. vulgare</strain>
    </source>
</reference>
<keyword evidence="1" id="KW-0862">Zinc</keyword>
<dbReference type="EnsemblPlants" id="HORVU.MOREX.r3.1HG0026230.1">
    <property type="protein sequence ID" value="HORVU.MOREX.r3.1HG0026230.1.CDS1"/>
    <property type="gene ID" value="HORVU.MOREX.r3.1HG0026230"/>
</dbReference>
<evidence type="ECO:0000256" key="1">
    <source>
        <dbReference type="PROSITE-ProRule" id="PRU00047"/>
    </source>
</evidence>
<dbReference type="PANTHER" id="PTHR23002">
    <property type="entry name" value="ZINC FINGER CCHC DOMAIN CONTAINING PROTEIN"/>
    <property type="match status" value="1"/>
</dbReference>
<accession>A0A8I6WNK6</accession>
<organism evidence="3 4">
    <name type="scientific">Hordeum vulgare subsp. vulgare</name>
    <name type="common">Domesticated barley</name>
    <dbReference type="NCBI Taxonomy" id="112509"/>
    <lineage>
        <taxon>Eukaryota</taxon>
        <taxon>Viridiplantae</taxon>
        <taxon>Streptophyta</taxon>
        <taxon>Embryophyta</taxon>
        <taxon>Tracheophyta</taxon>
        <taxon>Spermatophyta</taxon>
        <taxon>Magnoliopsida</taxon>
        <taxon>Liliopsida</taxon>
        <taxon>Poales</taxon>
        <taxon>Poaceae</taxon>
        <taxon>BOP clade</taxon>
        <taxon>Pooideae</taxon>
        <taxon>Triticodae</taxon>
        <taxon>Triticeae</taxon>
        <taxon>Hordeinae</taxon>
        <taxon>Hordeum</taxon>
    </lineage>
</organism>
<protein>
    <recommendedName>
        <fullName evidence="2">CCHC-type domain-containing protein</fullName>
    </recommendedName>
</protein>
<evidence type="ECO:0000313" key="4">
    <source>
        <dbReference type="Proteomes" id="UP000011116"/>
    </source>
</evidence>
<reference evidence="4" key="1">
    <citation type="journal article" date="2012" name="Nature">
        <title>A physical, genetic and functional sequence assembly of the barley genome.</title>
        <authorList>
            <consortium name="The International Barley Genome Sequencing Consortium"/>
            <person name="Mayer K.F."/>
            <person name="Waugh R."/>
            <person name="Brown J.W."/>
            <person name="Schulman A."/>
            <person name="Langridge P."/>
            <person name="Platzer M."/>
            <person name="Fincher G.B."/>
            <person name="Muehlbauer G.J."/>
            <person name="Sato K."/>
            <person name="Close T.J."/>
            <person name="Wise R.P."/>
            <person name="Stein N."/>
        </authorList>
    </citation>
    <scope>NUCLEOTIDE SEQUENCE [LARGE SCALE GENOMIC DNA]</scope>
    <source>
        <strain evidence="4">cv. Morex</strain>
    </source>
</reference>
<keyword evidence="4" id="KW-1185">Reference proteome</keyword>
<dbReference type="AlphaFoldDB" id="A0A8I6WNK6"/>
<dbReference type="InterPro" id="IPR051714">
    <property type="entry name" value="Znf_CCHC_NABP"/>
</dbReference>
<name>A0A8I6WNK6_HORVV</name>
<evidence type="ECO:0000313" key="3">
    <source>
        <dbReference type="EnsemblPlants" id="HORVU.MOREX.r3.1HG0026230.1.CDS1"/>
    </source>
</evidence>
<keyword evidence="1" id="KW-0863">Zinc-finger</keyword>
<proteinExistence type="predicted"/>
<dbReference type="SMART" id="SM00343">
    <property type="entry name" value="ZnF_C2HC"/>
    <property type="match status" value="4"/>
</dbReference>
<dbReference type="SUPFAM" id="SSF57756">
    <property type="entry name" value="Retrovirus zinc finger-like domains"/>
    <property type="match status" value="2"/>
</dbReference>
<dbReference type="GO" id="GO:0003676">
    <property type="term" value="F:nucleic acid binding"/>
    <property type="evidence" value="ECO:0007669"/>
    <property type="project" value="InterPro"/>
</dbReference>
<keyword evidence="1" id="KW-0479">Metal-binding</keyword>
<dbReference type="PROSITE" id="PS50158">
    <property type="entry name" value="ZF_CCHC"/>
    <property type="match status" value="2"/>
</dbReference>
<dbReference type="Gene3D" id="4.10.60.10">
    <property type="entry name" value="Zinc finger, CCHC-type"/>
    <property type="match status" value="2"/>
</dbReference>
<dbReference type="InterPro" id="IPR001878">
    <property type="entry name" value="Znf_CCHC"/>
</dbReference>
<dbReference type="GO" id="GO:0008270">
    <property type="term" value="F:zinc ion binding"/>
    <property type="evidence" value="ECO:0007669"/>
    <property type="project" value="UniProtKB-KW"/>
</dbReference>
<feature type="domain" description="CCHC-type" evidence="2">
    <location>
        <begin position="209"/>
        <end position="223"/>
    </location>
</feature>
<dbReference type="Proteomes" id="UP000011116">
    <property type="component" value="Chromosome 1H"/>
</dbReference>
<dbReference type="InterPro" id="IPR036875">
    <property type="entry name" value="Znf_CCHC_sf"/>
</dbReference>
<dbReference type="Pfam" id="PF00098">
    <property type="entry name" value="zf-CCHC"/>
    <property type="match status" value="2"/>
</dbReference>